<keyword evidence="4 7" id="KW-0812">Transmembrane</keyword>
<feature type="domain" description="Prepilin type IV endopeptidase peptidase" evidence="8">
    <location>
        <begin position="139"/>
        <end position="280"/>
    </location>
</feature>
<dbReference type="Pfam" id="PF01478">
    <property type="entry name" value="Peptidase_A24"/>
    <property type="match status" value="1"/>
</dbReference>
<gene>
    <name evidence="10" type="ORF">SAMN05421771_2542</name>
</gene>
<proteinExistence type="inferred from homology"/>
<keyword evidence="10" id="KW-0808">Transferase</keyword>
<dbReference type="GO" id="GO:0008168">
    <property type="term" value="F:methyltransferase activity"/>
    <property type="evidence" value="ECO:0007669"/>
    <property type="project" value="UniProtKB-KW"/>
</dbReference>
<dbReference type="PANTHER" id="PTHR30487:SF0">
    <property type="entry name" value="PREPILIN LEADER PEPTIDASE_N-METHYLTRANSFERASE-RELATED"/>
    <property type="match status" value="1"/>
</dbReference>
<evidence type="ECO:0000256" key="1">
    <source>
        <dbReference type="ARBA" id="ARBA00004651"/>
    </source>
</evidence>
<evidence type="ECO:0000256" key="6">
    <source>
        <dbReference type="ARBA" id="ARBA00023136"/>
    </source>
</evidence>
<dbReference type="GO" id="GO:0005886">
    <property type="term" value="C:plasma membrane"/>
    <property type="evidence" value="ECO:0007669"/>
    <property type="project" value="UniProtKB-SubCell"/>
</dbReference>
<dbReference type="Proteomes" id="UP000199024">
    <property type="component" value="Unassembled WGS sequence"/>
</dbReference>
<keyword evidence="6 7" id="KW-0472">Membrane</keyword>
<organism evidence="10 11">
    <name type="scientific">Granulicella pectinivorans</name>
    <dbReference type="NCBI Taxonomy" id="474950"/>
    <lineage>
        <taxon>Bacteria</taxon>
        <taxon>Pseudomonadati</taxon>
        <taxon>Acidobacteriota</taxon>
        <taxon>Terriglobia</taxon>
        <taxon>Terriglobales</taxon>
        <taxon>Acidobacteriaceae</taxon>
        <taxon>Granulicella</taxon>
    </lineage>
</organism>
<feature type="transmembrane region" description="Helical" evidence="7">
    <location>
        <begin position="161"/>
        <end position="180"/>
    </location>
</feature>
<keyword evidence="11" id="KW-1185">Reference proteome</keyword>
<feature type="transmembrane region" description="Helical" evidence="7">
    <location>
        <begin position="87"/>
        <end position="108"/>
    </location>
</feature>
<reference evidence="10 11" key="1">
    <citation type="submission" date="2016-10" db="EMBL/GenBank/DDBJ databases">
        <authorList>
            <person name="de Groot N.N."/>
        </authorList>
    </citation>
    <scope>NUCLEOTIDE SEQUENCE [LARGE SCALE GENOMIC DNA]</scope>
    <source>
        <strain evidence="10 11">DSM 21001</strain>
    </source>
</reference>
<evidence type="ECO:0000259" key="9">
    <source>
        <dbReference type="Pfam" id="PF06750"/>
    </source>
</evidence>
<dbReference type="OrthoDB" id="9789291at2"/>
<evidence type="ECO:0000313" key="11">
    <source>
        <dbReference type="Proteomes" id="UP000199024"/>
    </source>
</evidence>
<evidence type="ECO:0000256" key="4">
    <source>
        <dbReference type="ARBA" id="ARBA00022692"/>
    </source>
</evidence>
<dbReference type="InterPro" id="IPR000045">
    <property type="entry name" value="Prepilin_IV_endopep_pep"/>
</dbReference>
<keyword evidence="10" id="KW-0489">Methyltransferase</keyword>
<evidence type="ECO:0000313" key="10">
    <source>
        <dbReference type="EMBL" id="SFS14478.1"/>
    </source>
</evidence>
<dbReference type="GO" id="GO:0032259">
    <property type="term" value="P:methylation"/>
    <property type="evidence" value="ECO:0007669"/>
    <property type="project" value="UniProtKB-KW"/>
</dbReference>
<feature type="domain" description="Prepilin peptidase A24 N-terminal" evidence="9">
    <location>
        <begin position="24"/>
        <end position="106"/>
    </location>
</feature>
<comment type="similarity">
    <text evidence="2">Belongs to the peptidase A24 family.</text>
</comment>
<dbReference type="EMBL" id="FOZL01000001">
    <property type="protein sequence ID" value="SFS14478.1"/>
    <property type="molecule type" value="Genomic_DNA"/>
</dbReference>
<comment type="subcellular location">
    <subcellularLocation>
        <location evidence="1">Cell membrane</location>
        <topology evidence="1">Multi-pass membrane protein</topology>
    </subcellularLocation>
</comment>
<dbReference type="GO" id="GO:0006465">
    <property type="term" value="P:signal peptide processing"/>
    <property type="evidence" value="ECO:0007669"/>
    <property type="project" value="TreeGrafter"/>
</dbReference>
<feature type="transmembrane region" description="Helical" evidence="7">
    <location>
        <begin position="128"/>
        <end position="149"/>
    </location>
</feature>
<dbReference type="Pfam" id="PF06750">
    <property type="entry name" value="A24_N_bact"/>
    <property type="match status" value="1"/>
</dbReference>
<evidence type="ECO:0000259" key="8">
    <source>
        <dbReference type="Pfam" id="PF01478"/>
    </source>
</evidence>
<evidence type="ECO:0000256" key="3">
    <source>
        <dbReference type="ARBA" id="ARBA00022475"/>
    </source>
</evidence>
<dbReference type="InterPro" id="IPR050882">
    <property type="entry name" value="Prepilin_peptidase/N-MTase"/>
</dbReference>
<dbReference type="AlphaFoldDB" id="A0A1I6MFU0"/>
<feature type="transmembrane region" description="Helical" evidence="7">
    <location>
        <begin position="252"/>
        <end position="285"/>
    </location>
</feature>
<evidence type="ECO:0000256" key="7">
    <source>
        <dbReference type="SAM" id="Phobius"/>
    </source>
</evidence>
<dbReference type="PANTHER" id="PTHR30487">
    <property type="entry name" value="TYPE 4 PREPILIN-LIKE PROTEINS LEADER PEPTIDE-PROCESSING ENZYME"/>
    <property type="match status" value="1"/>
</dbReference>
<protein>
    <submittedName>
        <fullName evidence="10">Leader peptidase (Prepilin peptidase) / N-methyltransferase</fullName>
    </submittedName>
</protein>
<evidence type="ECO:0000256" key="5">
    <source>
        <dbReference type="ARBA" id="ARBA00022989"/>
    </source>
</evidence>
<evidence type="ECO:0000256" key="2">
    <source>
        <dbReference type="ARBA" id="ARBA00005801"/>
    </source>
</evidence>
<keyword evidence="5 7" id="KW-1133">Transmembrane helix</keyword>
<name>A0A1I6MFU0_9BACT</name>
<dbReference type="STRING" id="474950.SAMN05421771_2542"/>
<feature type="transmembrane region" description="Helical" evidence="7">
    <location>
        <begin position="15"/>
        <end position="37"/>
    </location>
</feature>
<accession>A0A1I6MFU0</accession>
<sequence>MAEVYPAYTEVVLELWLITGCAFVIGLLLGSFLNVCIARLPYGESIVTPRSHCPACHHAIRWYDNIPILSWLLLRARCRDCGQKISWQYPAVEIATGLWFMTAFAHAWDAWGMDQTGQVGPWMAERLTIDVIAGIATLILGFLLIGLLVMDWQTHRLPDAFTLSGIAIGFFLVCTQAIFLGPTEDQVLLHHKAPITAAMSVEKGNVFLTGPEALLGGRLVAIVGAALLLLAIRQAYKLLRKRDGMGLGDIKLLAMIAAFLGFWPAILALFAGVLTASLYAALLLVRGRANRLTRLPFGSFLAAGGLFSSLFGPALLDWYTSLFR</sequence>
<dbReference type="GO" id="GO:0004190">
    <property type="term" value="F:aspartic-type endopeptidase activity"/>
    <property type="evidence" value="ECO:0007669"/>
    <property type="project" value="InterPro"/>
</dbReference>
<feature type="transmembrane region" description="Helical" evidence="7">
    <location>
        <begin position="213"/>
        <end position="232"/>
    </location>
</feature>
<keyword evidence="3" id="KW-1003">Cell membrane</keyword>
<dbReference type="Gene3D" id="1.20.120.1220">
    <property type="match status" value="1"/>
</dbReference>
<dbReference type="InterPro" id="IPR010627">
    <property type="entry name" value="Prepilin_pept_A24_N"/>
</dbReference>
<feature type="transmembrane region" description="Helical" evidence="7">
    <location>
        <begin position="297"/>
        <end position="319"/>
    </location>
</feature>